<protein>
    <submittedName>
        <fullName evidence="1">Uncharacterized protein</fullName>
    </submittedName>
</protein>
<dbReference type="STRING" id="583355.Caka_0317"/>
<dbReference type="eggNOG" id="ENOG502ZUBC">
    <property type="taxonomic scope" value="Bacteria"/>
</dbReference>
<accession>D5EMD6</accession>
<evidence type="ECO:0000313" key="1">
    <source>
        <dbReference type="EMBL" id="ADE53342.1"/>
    </source>
</evidence>
<name>D5EMD6_CORAD</name>
<proteinExistence type="predicted"/>
<dbReference type="Proteomes" id="UP000000925">
    <property type="component" value="Chromosome"/>
</dbReference>
<reference evidence="1 2" key="1">
    <citation type="journal article" date="2010" name="Stand. Genomic Sci.">
        <title>Complete genome sequence of Coraliomargarita akajimensis type strain (04OKA010-24).</title>
        <authorList>
            <person name="Mavromatis K."/>
            <person name="Abt B."/>
            <person name="Brambilla E."/>
            <person name="Lapidus A."/>
            <person name="Copeland A."/>
            <person name="Deshpande S."/>
            <person name="Nolan M."/>
            <person name="Lucas S."/>
            <person name="Tice H."/>
            <person name="Cheng J.F."/>
            <person name="Han C."/>
            <person name="Detter J.C."/>
            <person name="Woyke T."/>
            <person name="Goodwin L."/>
            <person name="Pitluck S."/>
            <person name="Held B."/>
            <person name="Brettin T."/>
            <person name="Tapia R."/>
            <person name="Ivanova N."/>
            <person name="Mikhailova N."/>
            <person name="Pati A."/>
            <person name="Liolios K."/>
            <person name="Chen A."/>
            <person name="Palaniappan K."/>
            <person name="Land M."/>
            <person name="Hauser L."/>
            <person name="Chang Y.J."/>
            <person name="Jeffries C.D."/>
            <person name="Rohde M."/>
            <person name="Goker M."/>
            <person name="Bristow J."/>
            <person name="Eisen J.A."/>
            <person name="Markowitz V."/>
            <person name="Hugenholtz P."/>
            <person name="Klenk H.P."/>
            <person name="Kyrpides N.C."/>
        </authorList>
    </citation>
    <scope>NUCLEOTIDE SEQUENCE [LARGE SCALE GENOMIC DNA]</scope>
    <source>
        <strain evidence="2">DSM 45221 / IAM 15411 / JCM 23193 / KCTC 12865</strain>
    </source>
</reference>
<gene>
    <name evidence="1" type="ordered locus">Caka_0317</name>
</gene>
<dbReference type="HOGENOM" id="CLU_1683600_0_0_0"/>
<dbReference type="KEGG" id="caa:Caka_0317"/>
<keyword evidence="2" id="KW-1185">Reference proteome</keyword>
<sequence length="156" mass="18186">MKMSILSNIHRCSLSLLFKHILRVNGLNKIEHLDLDVTLEKAIELYGDYENEEENEEFPEARVYTFTGLPFHEVTVTIWKGKVHRVTYFSYIPSPAKDLIHVGKLYGKDVGWDELEDGYFYQRKDQKVNIWCSVAPYITVETNELFSAISAHKQKT</sequence>
<dbReference type="AlphaFoldDB" id="D5EMD6"/>
<dbReference type="EMBL" id="CP001998">
    <property type="protein sequence ID" value="ADE53342.1"/>
    <property type="molecule type" value="Genomic_DNA"/>
</dbReference>
<evidence type="ECO:0000313" key="2">
    <source>
        <dbReference type="Proteomes" id="UP000000925"/>
    </source>
</evidence>
<organism evidence="1 2">
    <name type="scientific">Coraliomargarita akajimensis (strain DSM 45221 / IAM 15411 / JCM 23193 / KCTC 12865 / 04OKA010-24)</name>
    <dbReference type="NCBI Taxonomy" id="583355"/>
    <lineage>
        <taxon>Bacteria</taxon>
        <taxon>Pseudomonadati</taxon>
        <taxon>Verrucomicrobiota</taxon>
        <taxon>Opitutia</taxon>
        <taxon>Puniceicoccales</taxon>
        <taxon>Coraliomargaritaceae</taxon>
        <taxon>Coraliomargarita</taxon>
    </lineage>
</organism>